<keyword evidence="3" id="KW-1185">Reference proteome</keyword>
<evidence type="ECO:0000313" key="3">
    <source>
        <dbReference type="Proteomes" id="UP001152658"/>
    </source>
</evidence>
<accession>A0ABN8TIN8</accession>
<comment type="caution">
    <text evidence="2">The sequence shown here is derived from an EMBL/GenBank/DDBJ whole genome shotgun (WGS) entry which is preliminary data.</text>
</comment>
<reference evidence="2" key="1">
    <citation type="submission" date="2022-06" db="EMBL/GenBank/DDBJ databases">
        <authorList>
            <person name="Goudenege D."/>
            <person name="Le Roux F."/>
        </authorList>
    </citation>
    <scope>NUCLEOTIDE SEQUENCE</scope>
    <source>
        <strain evidence="2">12-063</strain>
    </source>
</reference>
<dbReference type="RefSeq" id="WP_168786908.1">
    <property type="nucleotide sequence ID" value="NZ_CALYLF010000016.1"/>
</dbReference>
<feature type="region of interest" description="Disordered" evidence="1">
    <location>
        <begin position="287"/>
        <end position="306"/>
    </location>
</feature>
<evidence type="ECO:0000256" key="1">
    <source>
        <dbReference type="SAM" id="MobiDB-lite"/>
    </source>
</evidence>
<protein>
    <submittedName>
        <fullName evidence="2">Uncharacterized protein</fullName>
    </submittedName>
</protein>
<dbReference type="EMBL" id="CALYLK010000001">
    <property type="protein sequence ID" value="CAH8188176.1"/>
    <property type="molecule type" value="Genomic_DNA"/>
</dbReference>
<dbReference type="Proteomes" id="UP001152658">
    <property type="component" value="Unassembled WGS sequence"/>
</dbReference>
<proteinExistence type="predicted"/>
<sequence>MSDDILRVAQSFKDQTRGLSQEESMAHFEKQKEQYEREYNEFLEYYRREECYLCGKSIKTISKENPCLHWLLRKCKFKKKDFPKITENYDFYNISSYLRWVAHAESGVKNINNLKEESSDRKVFETTIKWQNIEWTLDCSKNDFAGHEGSKTDFPHWHFQMRVDGNQFINFNDFHIKFSKDDQLKIVLENDPDSGFHHTFGPGGAGMQEHMDRMAEDPDEFIANAMTAENPDDGTVHMQSIITAPEGGISGEKINEALEMARTTGKTLAHCFREVLAKDEGVSVSTIASPAESVPEIAKRTERKRS</sequence>
<gene>
    <name evidence="2" type="ORF">VAE063_1000029</name>
</gene>
<organism evidence="2 3">
    <name type="scientific">Vibrio aestuarianus</name>
    <dbReference type="NCBI Taxonomy" id="28171"/>
    <lineage>
        <taxon>Bacteria</taxon>
        <taxon>Pseudomonadati</taxon>
        <taxon>Pseudomonadota</taxon>
        <taxon>Gammaproteobacteria</taxon>
        <taxon>Vibrionales</taxon>
        <taxon>Vibrionaceae</taxon>
        <taxon>Vibrio</taxon>
    </lineage>
</organism>
<evidence type="ECO:0000313" key="2">
    <source>
        <dbReference type="EMBL" id="CAH8188176.1"/>
    </source>
</evidence>
<name>A0ABN8TIN8_9VIBR</name>